<dbReference type="SUPFAM" id="SSF52540">
    <property type="entry name" value="P-loop containing nucleoside triphosphate hydrolases"/>
    <property type="match status" value="4"/>
</dbReference>
<keyword evidence="5" id="KW-0547">Nucleotide-binding</keyword>
<evidence type="ECO:0000259" key="18">
    <source>
        <dbReference type="Pfam" id="PF17857"/>
    </source>
</evidence>
<evidence type="ECO:0000256" key="2">
    <source>
        <dbReference type="ARBA" id="ARBA00008887"/>
    </source>
</evidence>
<feature type="domain" description="Dynein heavy chain 3 AAA+ lid" evidence="18">
    <location>
        <begin position="824"/>
        <end position="921"/>
    </location>
</feature>
<feature type="domain" description="Dynein heavy chain hydrolytic ATP-binding dynein motor region" evidence="13">
    <location>
        <begin position="29"/>
        <end position="330"/>
    </location>
</feature>
<keyword evidence="8 11" id="KW-0175">Coiled coil</keyword>
<dbReference type="EMBL" id="JAJSOF020000038">
    <property type="protein sequence ID" value="KAJ4427300.1"/>
    <property type="molecule type" value="Genomic_DNA"/>
</dbReference>
<dbReference type="Pfam" id="PF12781">
    <property type="entry name" value="AAA_9"/>
    <property type="match status" value="1"/>
</dbReference>
<evidence type="ECO:0000259" key="15">
    <source>
        <dbReference type="Pfam" id="PF12780"/>
    </source>
</evidence>
<evidence type="ECO:0000256" key="4">
    <source>
        <dbReference type="ARBA" id="ARBA00022701"/>
    </source>
</evidence>
<evidence type="ECO:0008006" key="23">
    <source>
        <dbReference type="Google" id="ProtNLM"/>
    </source>
</evidence>
<dbReference type="InterPro" id="IPR042219">
    <property type="entry name" value="AAA_lid_11_sf"/>
</dbReference>
<keyword evidence="12" id="KW-0812">Transmembrane</keyword>
<dbReference type="InterPro" id="IPR026983">
    <property type="entry name" value="DHC"/>
</dbReference>
<evidence type="ECO:0000256" key="1">
    <source>
        <dbReference type="ARBA" id="ARBA00004245"/>
    </source>
</evidence>
<dbReference type="InterPro" id="IPR035699">
    <property type="entry name" value="AAA_6"/>
</dbReference>
<keyword evidence="7" id="KW-0243">Dynein</keyword>
<dbReference type="Gene3D" id="1.10.8.720">
    <property type="entry name" value="Region D6 of dynein motor"/>
    <property type="match status" value="1"/>
</dbReference>
<keyword evidence="22" id="KW-1185">Reference proteome</keyword>
<feature type="domain" description="Dynein heavy chain ATP-binding dynein motor region" evidence="16">
    <location>
        <begin position="1495"/>
        <end position="1680"/>
    </location>
</feature>
<dbReference type="InterPro" id="IPR041228">
    <property type="entry name" value="Dynein_C"/>
</dbReference>
<protein>
    <recommendedName>
        <fullName evidence="23">Dynein beta chain, ciliary</fullName>
    </recommendedName>
</protein>
<evidence type="ECO:0000256" key="9">
    <source>
        <dbReference type="ARBA" id="ARBA00023175"/>
    </source>
</evidence>
<dbReference type="InterPro" id="IPR043157">
    <property type="entry name" value="Dynein_AAA1S"/>
</dbReference>
<dbReference type="Pfam" id="PF18198">
    <property type="entry name" value="AAA_lid_11"/>
    <property type="match status" value="1"/>
</dbReference>
<name>A0ABQ8S093_PERAM</name>
<evidence type="ECO:0000256" key="10">
    <source>
        <dbReference type="ARBA" id="ARBA00023212"/>
    </source>
</evidence>
<keyword evidence="3" id="KW-0963">Cytoplasm</keyword>
<evidence type="ECO:0000256" key="11">
    <source>
        <dbReference type="SAM" id="Coils"/>
    </source>
</evidence>
<dbReference type="PANTHER" id="PTHR45703">
    <property type="entry name" value="DYNEIN HEAVY CHAIN"/>
    <property type="match status" value="1"/>
</dbReference>
<keyword evidence="6" id="KW-0067">ATP-binding</keyword>
<evidence type="ECO:0000259" key="14">
    <source>
        <dbReference type="Pfam" id="PF12777"/>
    </source>
</evidence>
<dbReference type="InterPro" id="IPR041466">
    <property type="entry name" value="Dynein_AAA5_ext"/>
</dbReference>
<comment type="subcellular location">
    <subcellularLocation>
        <location evidence="1">Cytoplasm</location>
        <location evidence="1">Cytoskeleton</location>
    </subcellularLocation>
</comment>
<keyword evidence="9" id="KW-0505">Motor protein</keyword>
<dbReference type="Gene3D" id="1.20.920.20">
    <property type="match status" value="1"/>
</dbReference>
<dbReference type="Gene3D" id="1.20.920.30">
    <property type="match status" value="1"/>
</dbReference>
<feature type="domain" description="Dynein heavy chain coiled coil stalk" evidence="14">
    <location>
        <begin position="1125"/>
        <end position="1468"/>
    </location>
</feature>
<comment type="similarity">
    <text evidence="2">Belongs to the dynein heavy chain family.</text>
</comment>
<dbReference type="Gene3D" id="1.20.1270.280">
    <property type="match status" value="1"/>
</dbReference>
<dbReference type="Pfam" id="PF18199">
    <property type="entry name" value="Dynein_C"/>
    <property type="match status" value="1"/>
</dbReference>
<dbReference type="InterPro" id="IPR043160">
    <property type="entry name" value="Dynein_C_barrel"/>
</dbReference>
<evidence type="ECO:0000256" key="3">
    <source>
        <dbReference type="ARBA" id="ARBA00022490"/>
    </source>
</evidence>
<evidence type="ECO:0000259" key="20">
    <source>
        <dbReference type="Pfam" id="PF18199"/>
    </source>
</evidence>
<sequence>MKQGKKMSPIKDVLNCMISYFIDFLSFSLQSLHLIMGGAPAGPAGTGKTETTKDLGRAMGIMVYVFNCSEQMDYKSCGNIYKGLAQTGAWGCFDEFNRISVEVLSVVAVQVKTVLDAIKNKKTKFNFFGDSIVLVPTVGLFITMNPGYAGRAELPENLKALFRPCAMVVPDFELICEIMLVAEGFQEARLLARKFITLYTLCRELLSKQDHYDWGLRAIKSVLVVAGSLKRGDRGRPEDQVLMRALRDFNIPKIVTDDVPVFMDLIGDLFPALDVPRKRDLDFEKMVKQAAIDLELQPEDNFILKVVQLEELLEVRHSVFIVGNAGTGKTMVWRTLFKTYQNQKRKPVYNDLNPKAVTNNELFGIINPATREWKDGLIPILFRDQANMTGDGPKWILLDGDIDPMWIESLNTVMDDNKVLTLASNERIALTKMMRLIFEIFSLRTATPATVSRAGILYINPQDLGWNPFVTSWIDRHEQQSEKANLTILFDKYVPPCLEACRVRFKKITPIAEICHIQMLCHLLDCLITPANVPTDCPKEWYEIYFVFAAVWAFGSAMFQDQLVDYRVEFTKWWTNEFKTVKFPSQGTVFNYYIDHKTKRFCPWNDMVNPYELDYDIPLQAALVPTSDTTCLRYFMDLLMAKKLPVMLVGAAGSGKSVLVAEKLLSLQETYIITNVPFNFYTTSEMLQKVLEKPLEKKAGRNYGPPGSKLMVYFVDDMNMPEVDTYGTVQPHTLIRQFMDYGHWYDRTKFQLKDIHNCQFVSCMNPTAGSFTINPRLQRHFCVFAVNFPTGEPLTRIYTQILEQHLSNPLLRIQPSVLRIAPLLVSAALALHQKMTQQFLPTAVKFHYVFNLRDLSNIFQGMLYSIAECLPTPTDLIRLWMHEANRVYGDKLVDATDIDTFGKLVVETVKKAGFEDLDDAQVFEKPLVYCHFAEGIGENKYIHIKSWDHLTRLLQEALSQYNDLVAAMNLVLFEDAMYHVCRINRILEGPRGNALLVGVGGSGKQSLSRLSAFISSLEVFQIQLRKGYSIQKHLNQFLHVFFRKLKIFQKTYKDLSLYLWLMSIHLSIPCHIEDFTSSHEVSLFQKYYENEKRYNYTTPKTFLEQINLYKKLLSEKTNDLKSRIERLVNGLEKLKTTAAQVDDLKVVLAAQEIELNEKNIAADKLIQVVGIETEKVSKEKAVAAEEEKKVRVIEEDVSIKQKVCEEDLRKAEPALIAAQEALNTLNKTNLTELKSFGSPPPAVVNVTAAVLVLFAGKGRIPKDRSWKACKLMMGKVDAFLESLIHYAKEDIQPEVYKAIQEYIKDPEFSPEKVVSKSFAAAGLCAWVINIIKFYDVYVVVEPKRKALIQANAELNAAQERLKFLNTQIASLEEQLAVLTAEFQEATNAKLKCQAEADATATTIDLANRLVNGLASENVRWRESVANFKNQLVTLPGDILMVTAFISYVGCFTRPYRVDLLKKHWEPFLKTLNPAIPVTPDVDPMNLLTDDAQIAQWNNEGLPNDRMSSENATVLTNSERWPLMIDPQLQGIKWIKNKYGSELQVIRLSHKHYLDVIENALSDGATVLLENIGETVDAVLDPLLGRNLIKRGRAIKIGDKEMDFNPQFRLILQTKLANPHYKPEMQAQTTLINFTVTRDGLEEQLLAEVVKAERPDLEKLRSELTKQQNDFKITLKGLLESSIKITNEPPSGMMANLHKALDNFNQETLEMCTKEAEFKAVLFVLCYFHAVVNERRKFGAQGWNRSYPFNVGDLTISVNVLYNYLENSSKIPWEDLRYLFGEIMYGGHITDDWDRRLCRTFLQEWLQDELLDGEVSLAPGFPAPPNLDYVGYHKYIDDMLPPESPYLYGLHSNAEIGFLTTSSETLFRTVFEMQPRDTGAAGAATVTPEEKVKQVLDEISDKVPEPFNIAEIMAKVEERTPYIIVAFQECERMNFLMAELKRSLKELELGLKGELTITEDMEALQSCLFLDQVPPNWTKRAYPSMLSLGPWFADLMLRLKELETWSSDFNLPATVWLAGFFNPQSFLTAIMQSTARKNEWPLDKMCLHCEVTKKHKDDFTSAPREGAYVHGLYMEGARWDIQTGSVVDSRLKDLFPMMPVIFIKAITQDKQDLRNMYECPVYKTRIRGPTFVWTFNLRTKEKAAKWTMAGVAILLQI</sequence>
<organism evidence="21 22">
    <name type="scientific">Periplaneta americana</name>
    <name type="common">American cockroach</name>
    <name type="synonym">Blatta americana</name>
    <dbReference type="NCBI Taxonomy" id="6978"/>
    <lineage>
        <taxon>Eukaryota</taxon>
        <taxon>Metazoa</taxon>
        <taxon>Ecdysozoa</taxon>
        <taxon>Arthropoda</taxon>
        <taxon>Hexapoda</taxon>
        <taxon>Insecta</taxon>
        <taxon>Pterygota</taxon>
        <taxon>Neoptera</taxon>
        <taxon>Polyneoptera</taxon>
        <taxon>Dictyoptera</taxon>
        <taxon>Blattodea</taxon>
        <taxon>Blattoidea</taxon>
        <taxon>Blattidae</taxon>
        <taxon>Blattinae</taxon>
        <taxon>Periplaneta</taxon>
    </lineage>
</organism>
<dbReference type="InterPro" id="IPR024317">
    <property type="entry name" value="Dynein_heavy_chain_D4_dom"/>
</dbReference>
<evidence type="ECO:0000256" key="5">
    <source>
        <dbReference type="ARBA" id="ARBA00022741"/>
    </source>
</evidence>
<comment type="caution">
    <text evidence="21">The sequence shown here is derived from an EMBL/GenBank/DDBJ whole genome shotgun (WGS) entry which is preliminary data.</text>
</comment>
<evidence type="ECO:0000259" key="16">
    <source>
        <dbReference type="Pfam" id="PF12781"/>
    </source>
</evidence>
<dbReference type="Pfam" id="PF12774">
    <property type="entry name" value="AAA_6"/>
    <property type="match status" value="1"/>
</dbReference>
<reference evidence="21 22" key="1">
    <citation type="journal article" date="2022" name="Allergy">
        <title>Genome assembly and annotation of Periplaneta americana reveal a comprehensive cockroach allergen profile.</title>
        <authorList>
            <person name="Wang L."/>
            <person name="Xiong Q."/>
            <person name="Saelim N."/>
            <person name="Wang L."/>
            <person name="Nong W."/>
            <person name="Wan A.T."/>
            <person name="Shi M."/>
            <person name="Liu X."/>
            <person name="Cao Q."/>
            <person name="Hui J.H.L."/>
            <person name="Sookrung N."/>
            <person name="Leung T.F."/>
            <person name="Tungtrongchitr A."/>
            <person name="Tsui S.K.W."/>
        </authorList>
    </citation>
    <scope>NUCLEOTIDE SEQUENCE [LARGE SCALE GENOMIC DNA]</scope>
    <source>
        <strain evidence="21">PWHHKU_190912</strain>
    </source>
</reference>
<keyword evidence="4" id="KW-0493">Microtubule</keyword>
<feature type="transmembrane region" description="Helical" evidence="12">
    <location>
        <begin position="12"/>
        <end position="29"/>
    </location>
</feature>
<evidence type="ECO:0000256" key="12">
    <source>
        <dbReference type="SAM" id="Phobius"/>
    </source>
</evidence>
<keyword evidence="12" id="KW-1133">Transmembrane helix</keyword>
<feature type="domain" description="Dynein heavy chain AAA 5 extension" evidence="17">
    <location>
        <begin position="488"/>
        <end position="606"/>
    </location>
</feature>
<dbReference type="Pfam" id="PF12775">
    <property type="entry name" value="AAA_7"/>
    <property type="match status" value="1"/>
</dbReference>
<dbReference type="InterPro" id="IPR035706">
    <property type="entry name" value="AAA_9"/>
</dbReference>
<gene>
    <name evidence="21" type="ORF">ANN_24920</name>
</gene>
<dbReference type="Gene3D" id="1.10.8.710">
    <property type="match status" value="1"/>
</dbReference>
<evidence type="ECO:0000313" key="21">
    <source>
        <dbReference type="EMBL" id="KAJ4427300.1"/>
    </source>
</evidence>
<dbReference type="Pfam" id="PF12780">
    <property type="entry name" value="AAA_8"/>
    <property type="match status" value="1"/>
</dbReference>
<feature type="domain" description="Dynein heavy chain AAA module D4" evidence="15">
    <location>
        <begin position="968"/>
        <end position="1037"/>
    </location>
</feature>
<dbReference type="InterPro" id="IPR041589">
    <property type="entry name" value="DNAH3_AAA_lid_1"/>
</dbReference>
<dbReference type="Pfam" id="PF12777">
    <property type="entry name" value="MT"/>
    <property type="match status" value="1"/>
</dbReference>
<keyword evidence="12" id="KW-0472">Membrane</keyword>
<evidence type="ECO:0000259" key="17">
    <source>
        <dbReference type="Pfam" id="PF17852"/>
    </source>
</evidence>
<dbReference type="InterPro" id="IPR024743">
    <property type="entry name" value="Dynein_HC_stalk"/>
</dbReference>
<feature type="domain" description="Dynein heavy chain C-terminal" evidence="20">
    <location>
        <begin position="1860"/>
        <end position="2154"/>
    </location>
</feature>
<evidence type="ECO:0000256" key="8">
    <source>
        <dbReference type="ARBA" id="ARBA00023054"/>
    </source>
</evidence>
<evidence type="ECO:0000313" key="22">
    <source>
        <dbReference type="Proteomes" id="UP001148838"/>
    </source>
</evidence>
<dbReference type="Gene3D" id="3.10.490.20">
    <property type="match status" value="1"/>
</dbReference>
<dbReference type="Proteomes" id="UP001148838">
    <property type="component" value="Unassembled WGS sequence"/>
</dbReference>
<evidence type="ECO:0000256" key="7">
    <source>
        <dbReference type="ARBA" id="ARBA00023017"/>
    </source>
</evidence>
<dbReference type="Pfam" id="PF17857">
    <property type="entry name" value="AAA_lid_1"/>
    <property type="match status" value="1"/>
</dbReference>
<feature type="domain" description="Dynein heavy chain AAA lid" evidence="19">
    <location>
        <begin position="1717"/>
        <end position="1853"/>
    </location>
</feature>
<dbReference type="InterPro" id="IPR027417">
    <property type="entry name" value="P-loop_NTPase"/>
</dbReference>
<evidence type="ECO:0000259" key="13">
    <source>
        <dbReference type="Pfam" id="PF12774"/>
    </source>
</evidence>
<dbReference type="Pfam" id="PF17852">
    <property type="entry name" value="Dynein_AAA_lid"/>
    <property type="match status" value="1"/>
</dbReference>
<keyword evidence="10" id="KW-0206">Cytoskeleton</keyword>
<evidence type="ECO:0000256" key="6">
    <source>
        <dbReference type="ARBA" id="ARBA00022840"/>
    </source>
</evidence>
<dbReference type="Gene3D" id="3.40.50.300">
    <property type="entry name" value="P-loop containing nucleotide triphosphate hydrolases"/>
    <property type="match status" value="5"/>
</dbReference>
<evidence type="ECO:0000259" key="19">
    <source>
        <dbReference type="Pfam" id="PF18198"/>
    </source>
</evidence>
<dbReference type="InterPro" id="IPR041658">
    <property type="entry name" value="AAA_lid_11"/>
</dbReference>
<feature type="coiled-coil region" evidence="11">
    <location>
        <begin position="1347"/>
        <end position="1388"/>
    </location>
</feature>
<dbReference type="PANTHER" id="PTHR45703:SF8">
    <property type="entry name" value="DYNEINS HEAVY CHAIN"/>
    <property type="match status" value="1"/>
</dbReference>
<accession>A0ABQ8S093</accession>
<proteinExistence type="inferred from homology"/>